<dbReference type="AlphaFoldDB" id="A0A2C5Y902"/>
<feature type="compositionally biased region" description="Pro residues" evidence="1">
    <location>
        <begin position="107"/>
        <end position="123"/>
    </location>
</feature>
<protein>
    <submittedName>
        <fullName evidence="2">Uncharacterized protein</fullName>
    </submittedName>
</protein>
<feature type="region of interest" description="Disordered" evidence="1">
    <location>
        <begin position="1"/>
        <end position="20"/>
    </location>
</feature>
<dbReference type="Proteomes" id="UP000226192">
    <property type="component" value="Unassembled WGS sequence"/>
</dbReference>
<name>A0A2C5Y902_9HYPO</name>
<dbReference type="OrthoDB" id="5422061at2759"/>
<gene>
    <name evidence="2" type="ORF">CDD81_4943</name>
</gene>
<accession>A0A2C5Y902</accession>
<organism evidence="2 3">
    <name type="scientific">Ophiocordyceps australis</name>
    <dbReference type="NCBI Taxonomy" id="1399860"/>
    <lineage>
        <taxon>Eukaryota</taxon>
        <taxon>Fungi</taxon>
        <taxon>Dikarya</taxon>
        <taxon>Ascomycota</taxon>
        <taxon>Pezizomycotina</taxon>
        <taxon>Sordariomycetes</taxon>
        <taxon>Hypocreomycetidae</taxon>
        <taxon>Hypocreales</taxon>
        <taxon>Ophiocordycipitaceae</taxon>
        <taxon>Ophiocordyceps</taxon>
    </lineage>
</organism>
<evidence type="ECO:0000256" key="1">
    <source>
        <dbReference type="SAM" id="MobiDB-lite"/>
    </source>
</evidence>
<evidence type="ECO:0000313" key="2">
    <source>
        <dbReference type="EMBL" id="PHH64196.1"/>
    </source>
</evidence>
<feature type="compositionally biased region" description="Basic and acidic residues" evidence="1">
    <location>
        <begin position="1"/>
        <end position="10"/>
    </location>
</feature>
<comment type="caution">
    <text evidence="2">The sequence shown here is derived from an EMBL/GenBank/DDBJ whole genome shotgun (WGS) entry which is preliminary data.</text>
</comment>
<dbReference type="EMBL" id="NJET01000035">
    <property type="protein sequence ID" value="PHH64196.1"/>
    <property type="molecule type" value="Genomic_DNA"/>
</dbReference>
<dbReference type="STRING" id="1399860.A0A2C5Y902"/>
<keyword evidence="3" id="KW-1185">Reference proteome</keyword>
<proteinExistence type="predicted"/>
<sequence>MEQQRVHDPGSRSAGADGYRRPYSREAAEYFKIPMSTIHTWWQLRRKKMAEEADKGCEGSATPVTGASFLPRAPTTSWAPVPHAYSPGPTAYSPAYNGAAPTSYPPAPDAYTAPPDPYGPPPSVAVTTPSAYSPAPAYAPAPHAYGPPAHPAPPCTAGDAPPAWCFEPEARQTGLAGDYSSAFAAAADSHDAPSFAAPDYAAYAALPTKPETLGVKREDSPMFDFENNADGHGAAGGVDVKPSIIGTSA</sequence>
<evidence type="ECO:0000313" key="3">
    <source>
        <dbReference type="Proteomes" id="UP000226192"/>
    </source>
</evidence>
<feature type="region of interest" description="Disordered" evidence="1">
    <location>
        <begin position="107"/>
        <end position="126"/>
    </location>
</feature>
<reference evidence="2 3" key="1">
    <citation type="submission" date="2017-06" db="EMBL/GenBank/DDBJ databases">
        <title>Ant-infecting Ophiocordyceps genomes reveal a high diversity of potential behavioral manipulation genes and a possible major role for enterotoxins.</title>
        <authorList>
            <person name="De Bekker C."/>
            <person name="Evans H.C."/>
            <person name="Brachmann A."/>
            <person name="Hughes D.P."/>
        </authorList>
    </citation>
    <scope>NUCLEOTIDE SEQUENCE [LARGE SCALE GENOMIC DNA]</scope>
    <source>
        <strain evidence="2 3">Map64</strain>
    </source>
</reference>